<proteinExistence type="predicted"/>
<feature type="region of interest" description="Disordered" evidence="1">
    <location>
        <begin position="47"/>
        <end position="66"/>
    </location>
</feature>
<evidence type="ECO:0000256" key="1">
    <source>
        <dbReference type="SAM" id="MobiDB-lite"/>
    </source>
</evidence>
<feature type="compositionally biased region" description="Basic and acidic residues" evidence="1">
    <location>
        <begin position="178"/>
        <end position="191"/>
    </location>
</feature>
<keyword evidence="2" id="KW-0732">Signal</keyword>
<organism evidence="3 4">
    <name type="scientific">Tahibacter aquaticus</name>
    <dbReference type="NCBI Taxonomy" id="520092"/>
    <lineage>
        <taxon>Bacteria</taxon>
        <taxon>Pseudomonadati</taxon>
        <taxon>Pseudomonadota</taxon>
        <taxon>Gammaproteobacteria</taxon>
        <taxon>Lysobacterales</taxon>
        <taxon>Rhodanobacteraceae</taxon>
        <taxon>Tahibacter</taxon>
    </lineage>
</organism>
<evidence type="ECO:0000256" key="2">
    <source>
        <dbReference type="SAM" id="SignalP"/>
    </source>
</evidence>
<dbReference type="OrthoDB" id="10019174at2"/>
<feature type="signal peptide" evidence="2">
    <location>
        <begin position="1"/>
        <end position="19"/>
    </location>
</feature>
<feature type="region of interest" description="Disordered" evidence="1">
    <location>
        <begin position="134"/>
        <end position="198"/>
    </location>
</feature>
<sequence>MSFATALLTLAAAFPAANAYKCKQADGSIAFQQTPCAATAETLGQHRYERQPDVPHTQYVPSRDSRAAQERAAAEEARVQAQWVAASRGLLAPLPSLDAPQADAYSCFDGAKTWVQQTPCPKTVVRGHSVPVSVSVGPRGETSQGTAMVPRETAVQQRPISRDEVCRQVQAGTATAQKEQRASDASYERNKLRNNNGC</sequence>
<protein>
    <recommendedName>
        <fullName evidence="5">DUF4124 domain-containing protein</fullName>
    </recommendedName>
</protein>
<evidence type="ECO:0000313" key="3">
    <source>
        <dbReference type="EMBL" id="TDR44023.1"/>
    </source>
</evidence>
<gene>
    <name evidence="3" type="ORF">DFR29_106169</name>
</gene>
<name>A0A4R6YYW5_9GAMM</name>
<dbReference type="Proteomes" id="UP000295293">
    <property type="component" value="Unassembled WGS sequence"/>
</dbReference>
<keyword evidence="4" id="KW-1185">Reference proteome</keyword>
<dbReference type="EMBL" id="SNZH01000006">
    <property type="protein sequence ID" value="TDR44023.1"/>
    <property type="molecule type" value="Genomic_DNA"/>
</dbReference>
<comment type="caution">
    <text evidence="3">The sequence shown here is derived from an EMBL/GenBank/DDBJ whole genome shotgun (WGS) entry which is preliminary data.</text>
</comment>
<evidence type="ECO:0008006" key="5">
    <source>
        <dbReference type="Google" id="ProtNLM"/>
    </source>
</evidence>
<accession>A0A4R6YYW5</accession>
<dbReference type="AlphaFoldDB" id="A0A4R6YYW5"/>
<evidence type="ECO:0000313" key="4">
    <source>
        <dbReference type="Proteomes" id="UP000295293"/>
    </source>
</evidence>
<reference evidence="3 4" key="1">
    <citation type="submission" date="2019-03" db="EMBL/GenBank/DDBJ databases">
        <title>Genomic Encyclopedia of Type Strains, Phase IV (KMG-IV): sequencing the most valuable type-strain genomes for metagenomic binning, comparative biology and taxonomic classification.</title>
        <authorList>
            <person name="Goeker M."/>
        </authorList>
    </citation>
    <scope>NUCLEOTIDE SEQUENCE [LARGE SCALE GENOMIC DNA]</scope>
    <source>
        <strain evidence="3 4">DSM 21667</strain>
    </source>
</reference>
<feature type="chain" id="PRO_5020834735" description="DUF4124 domain-containing protein" evidence="2">
    <location>
        <begin position="20"/>
        <end position="198"/>
    </location>
</feature>
<dbReference type="RefSeq" id="WP_133818765.1">
    <property type="nucleotide sequence ID" value="NZ_SNZH01000006.1"/>
</dbReference>